<evidence type="ECO:0000256" key="3">
    <source>
        <dbReference type="ARBA" id="ARBA00022723"/>
    </source>
</evidence>
<comment type="similarity">
    <text evidence="2">Belongs to the PhyH family.</text>
</comment>
<evidence type="ECO:0000313" key="5">
    <source>
        <dbReference type="EMBL" id="KFX41194.1"/>
    </source>
</evidence>
<comment type="cofactor">
    <cofactor evidence="1">
        <name>Fe cation</name>
        <dbReference type="ChEBI" id="CHEBI:24875"/>
    </cofactor>
</comment>
<gene>
    <name evidence="5" type="ORF">GQ26_0670080</name>
</gene>
<dbReference type="InterPro" id="IPR008775">
    <property type="entry name" value="Phytyl_CoA_dOase-like"/>
</dbReference>
<dbReference type="PANTHER" id="PTHR20883">
    <property type="entry name" value="PHYTANOYL-COA DIOXYGENASE DOMAIN CONTAINING 1"/>
    <property type="match status" value="1"/>
</dbReference>
<dbReference type="EMBL" id="JPOX01000067">
    <property type="protein sequence ID" value="KFX41194.1"/>
    <property type="molecule type" value="Genomic_DNA"/>
</dbReference>
<dbReference type="Gene3D" id="2.60.120.620">
    <property type="entry name" value="q2cbj1_9rhob like domain"/>
    <property type="match status" value="1"/>
</dbReference>
<dbReference type="PANTHER" id="PTHR20883:SF15">
    <property type="entry name" value="PHYTANOYL-COA DIOXYGENASE DOMAIN-CONTAINING PROTEIN 1"/>
    <property type="match status" value="1"/>
</dbReference>
<dbReference type="SUPFAM" id="SSF51197">
    <property type="entry name" value="Clavaminate synthase-like"/>
    <property type="match status" value="1"/>
</dbReference>
<reference key="1">
    <citation type="journal article" date="2014" name="PLoS Genet.">
        <title>Signature Gene Expression Reveals Novel Clues to the Molecular Mechanisms of Dimorphic Transition in Penicillium marneffei.</title>
        <authorList>
            <person name="Yang E."/>
            <person name="Wang G."/>
            <person name="Cai J."/>
            <person name="Woo P.C."/>
            <person name="Lau S.K."/>
            <person name="Yuen K.-Y."/>
            <person name="Chow W.-N."/>
            <person name="Lin X."/>
        </authorList>
    </citation>
    <scope>NUCLEOTIDE SEQUENCE [LARGE SCALE GENOMIC DNA]</scope>
    <source>
        <strain>PM1</strain>
    </source>
</reference>
<comment type="caution">
    <text evidence="5">The sequence shown here is derived from an EMBL/GenBank/DDBJ whole genome shotgun (WGS) entry which is preliminary data.</text>
</comment>
<evidence type="ECO:0000256" key="2">
    <source>
        <dbReference type="ARBA" id="ARBA00005830"/>
    </source>
</evidence>
<dbReference type="GO" id="GO:0046872">
    <property type="term" value="F:metal ion binding"/>
    <property type="evidence" value="ECO:0007669"/>
    <property type="project" value="UniProtKB-KW"/>
</dbReference>
<reference evidence="5" key="2">
    <citation type="journal article" date="2014" name="PLoS Genet.">
        <title>Signature gene expression reveals novel clues to the molecular mechanisms of dimorphic transition in Penicillium marneffei.</title>
        <authorList>
            <person name="Yang E."/>
            <person name="Wang G."/>
            <person name="Cai J."/>
            <person name="Woo P.C."/>
            <person name="Lau S.K."/>
            <person name="Yuen K.-Y."/>
            <person name="Chow W.-N."/>
            <person name="Lin X."/>
        </authorList>
    </citation>
    <scope>NUCLEOTIDE SEQUENCE</scope>
    <source>
        <strain evidence="5">PM1</strain>
    </source>
</reference>
<dbReference type="eggNOG" id="ENOG502SEX3">
    <property type="taxonomic scope" value="Eukaryota"/>
</dbReference>
<name>A0A093UU13_TALMA</name>
<protein>
    <submittedName>
        <fullName evidence="5">Uncharacterized protein</fullName>
    </submittedName>
</protein>
<dbReference type="AlphaFoldDB" id="A0A093UU13"/>
<proteinExistence type="inferred from homology"/>
<evidence type="ECO:0000256" key="4">
    <source>
        <dbReference type="ARBA" id="ARBA00023004"/>
    </source>
</evidence>
<keyword evidence="4" id="KW-0408">Iron</keyword>
<dbReference type="HOGENOM" id="CLU_047725_3_0_1"/>
<sequence length="303" mass="33841">MSSTKGLAYDSISAELGSHSRNLIKPGQWEPRIELLIREVQVNGYVIIPLAFSRAEVDEAKEELTRLTRSGQGGPAGKVGRNAFEGYKTGRIYALLDKSRIFDKFVSHPDVLALNDYFLDPGYLINAFHSISIQSGEKHQILHHDDGHVTVPRPHAPFGTGVMVALDAFTETNGSTVVVPKSHLWNSNRWPAQNEAFPIVMESGSMVYFLSTLWHGGGENNSGEERISLNMQYCQPWIRPFENHILAVSWEKLSQIPPKIVDMMGYKVGIPMVGHVEGSSPLRAVSRRLDEYRNGKSQNMTKL</sequence>
<accession>A0A093UU13</accession>
<dbReference type="Pfam" id="PF05721">
    <property type="entry name" value="PhyH"/>
    <property type="match status" value="1"/>
</dbReference>
<evidence type="ECO:0000256" key="1">
    <source>
        <dbReference type="ARBA" id="ARBA00001962"/>
    </source>
</evidence>
<organism evidence="5">
    <name type="scientific">Talaromyces marneffei PM1</name>
    <dbReference type="NCBI Taxonomy" id="1077442"/>
    <lineage>
        <taxon>Eukaryota</taxon>
        <taxon>Fungi</taxon>
        <taxon>Dikarya</taxon>
        <taxon>Ascomycota</taxon>
        <taxon>Pezizomycotina</taxon>
        <taxon>Eurotiomycetes</taxon>
        <taxon>Eurotiomycetidae</taxon>
        <taxon>Eurotiales</taxon>
        <taxon>Trichocomaceae</taxon>
        <taxon>Talaromyces</taxon>
        <taxon>Talaromyces sect. Talaromyces</taxon>
    </lineage>
</organism>
<keyword evidence="3" id="KW-0479">Metal-binding</keyword>